<keyword evidence="3" id="KW-1185">Reference proteome</keyword>
<proteinExistence type="predicted"/>
<dbReference type="SUPFAM" id="SSF55811">
    <property type="entry name" value="Nudix"/>
    <property type="match status" value="1"/>
</dbReference>
<feature type="domain" description="Nudix hydrolase" evidence="1">
    <location>
        <begin position="56"/>
        <end position="207"/>
    </location>
</feature>
<dbReference type="Proteomes" id="UP000634780">
    <property type="component" value="Unassembled WGS sequence"/>
</dbReference>
<protein>
    <submittedName>
        <fullName evidence="2">NUDIX domain-containing protein</fullName>
    </submittedName>
</protein>
<gene>
    <name evidence="2" type="ORF">JGB26_29440</name>
</gene>
<accession>A0ABS0XD92</accession>
<sequence>MDRVWDEAVRANPSLFDGPVAAGAGLAPDGPRGLVLTWARTTYRRYALRRVPGATARLSPFFVDVVQPTQDGRMIVGRMGRATSVPGRWQLPGGCVEPPAEGRALDLDALRGHAARELAEETGVETSAENLRLWLVTRGAHGGVGVLFLAPPRPASVLRERFAALVAAETAGGREPELDRIALVGSRAELAELTGPGADYLAPVVTRYAAAAPLRPPPPDGG</sequence>
<dbReference type="EMBL" id="JAEKOZ010000023">
    <property type="protein sequence ID" value="MBJ3811167.1"/>
    <property type="molecule type" value="Genomic_DNA"/>
</dbReference>
<dbReference type="PROSITE" id="PS51462">
    <property type="entry name" value="NUDIX"/>
    <property type="match status" value="1"/>
</dbReference>
<dbReference type="Gene3D" id="3.90.79.10">
    <property type="entry name" value="Nucleoside Triphosphate Pyrophosphohydrolase"/>
    <property type="match status" value="1"/>
</dbReference>
<evidence type="ECO:0000259" key="1">
    <source>
        <dbReference type="PROSITE" id="PS51462"/>
    </source>
</evidence>
<reference evidence="2 3" key="1">
    <citation type="submission" date="2020-12" db="EMBL/GenBank/DDBJ databases">
        <title>Streptomyces typhae sp. nov., a novel endophytic actinomycete isolated from the root of cattail pollen (Typha angustifolia L.).</title>
        <authorList>
            <person name="Peng C."/>
            <person name="Liu C."/>
        </authorList>
    </citation>
    <scope>NUCLEOTIDE SEQUENCE [LARGE SCALE GENOMIC DNA]</scope>
    <source>
        <strain evidence="2 3">JCM 4753</strain>
    </source>
</reference>
<comment type="caution">
    <text evidence="2">The sequence shown here is derived from an EMBL/GenBank/DDBJ whole genome shotgun (WGS) entry which is preliminary data.</text>
</comment>
<dbReference type="InterPro" id="IPR000086">
    <property type="entry name" value="NUDIX_hydrolase_dom"/>
</dbReference>
<name>A0ABS0XD92_9ACTN</name>
<dbReference type="InterPro" id="IPR015797">
    <property type="entry name" value="NUDIX_hydrolase-like_dom_sf"/>
</dbReference>
<evidence type="ECO:0000313" key="3">
    <source>
        <dbReference type="Proteomes" id="UP000634780"/>
    </source>
</evidence>
<organism evidence="2 3">
    <name type="scientific">Streptomyces flavofungini</name>
    <dbReference type="NCBI Taxonomy" id="68200"/>
    <lineage>
        <taxon>Bacteria</taxon>
        <taxon>Bacillati</taxon>
        <taxon>Actinomycetota</taxon>
        <taxon>Actinomycetes</taxon>
        <taxon>Kitasatosporales</taxon>
        <taxon>Streptomycetaceae</taxon>
        <taxon>Streptomyces</taxon>
    </lineage>
</organism>
<evidence type="ECO:0000313" key="2">
    <source>
        <dbReference type="EMBL" id="MBJ3811167.1"/>
    </source>
</evidence>